<reference evidence="1" key="1">
    <citation type="submission" date="2018-02" db="EMBL/GenBank/DDBJ databases">
        <title>Mitochondrial genome of the brown alga Ishige okamurae.</title>
        <authorList>
            <person name="Liu F."/>
        </authorList>
    </citation>
    <scope>NUCLEOTIDE SEQUENCE</scope>
</reference>
<keyword evidence="1" id="KW-0689">Ribosomal protein</keyword>
<name>A0A4Y5T8V2_9PHAE</name>
<dbReference type="InterPro" id="IPR036789">
    <property type="entry name" value="Ribosomal_uL6-like_a/b-dom_sf"/>
</dbReference>
<keyword evidence="1" id="KW-0496">Mitochondrion</keyword>
<dbReference type="SUPFAM" id="SSF56053">
    <property type="entry name" value="Ribosomal protein L6"/>
    <property type="match status" value="1"/>
</dbReference>
<evidence type="ECO:0000313" key="1">
    <source>
        <dbReference type="EMBL" id="QDB64151.1"/>
    </source>
</evidence>
<dbReference type="AlphaFoldDB" id="A0A4Y5T8V2"/>
<protein>
    <submittedName>
        <fullName evidence="1">Ribosomal protein L6</fullName>
    </submittedName>
</protein>
<keyword evidence="1" id="KW-0687">Ribonucleoprotein</keyword>
<dbReference type="InterPro" id="IPR019906">
    <property type="entry name" value="Ribosomal_uL6_bac-type"/>
</dbReference>
<geneLocation type="mitochondrion" evidence="1"/>
<dbReference type="GO" id="GO:0019843">
    <property type="term" value="F:rRNA binding"/>
    <property type="evidence" value="ECO:0007669"/>
    <property type="project" value="InterPro"/>
</dbReference>
<organism evidence="1">
    <name type="scientific">Ishige okamurae</name>
    <dbReference type="NCBI Taxonomy" id="233772"/>
    <lineage>
        <taxon>Eukaryota</taxon>
        <taxon>Sar</taxon>
        <taxon>Stramenopiles</taxon>
        <taxon>Ochrophyta</taxon>
        <taxon>PX clade</taxon>
        <taxon>Phaeophyceae</taxon>
        <taxon>Ectocarpales</taxon>
        <taxon>Ishigeaceae</taxon>
        <taxon>Ishige</taxon>
    </lineage>
</organism>
<proteinExistence type="predicted"/>
<dbReference type="EMBL" id="MG940857">
    <property type="protein sequence ID" value="QDB64151.1"/>
    <property type="molecule type" value="Genomic_DNA"/>
</dbReference>
<sequence length="163" mass="18819">MRIKVVRIPPNVRCFNIKKIPYLLGPRGCIKMNYDARTVSVSNSVFFQPKLTIDQAIAFNQAALGVGLLFRVEINLKGLGYFVHEEGKNFIFRLGYSNHVIIPIPDIIFTELKKKRIRFTSAHFNALTNFVTNIRGYRYPSIYKTKGIFYKEEKVILKEGKKS</sequence>
<accession>A0A4Y5T8V2</accession>
<dbReference type="PRINTS" id="PR00059">
    <property type="entry name" value="RIBOSOMALL6"/>
</dbReference>
<dbReference type="Gene3D" id="3.90.930.12">
    <property type="entry name" value="Ribosomal protein L6, alpha-beta domain"/>
    <property type="match status" value="1"/>
</dbReference>
<dbReference type="GO" id="GO:0005840">
    <property type="term" value="C:ribosome"/>
    <property type="evidence" value="ECO:0007669"/>
    <property type="project" value="UniProtKB-KW"/>
</dbReference>
<gene>
    <name evidence="1" type="primary">rpl6</name>
</gene>
<dbReference type="GO" id="GO:0003735">
    <property type="term" value="F:structural constituent of ribosome"/>
    <property type="evidence" value="ECO:0007669"/>
    <property type="project" value="InterPro"/>
</dbReference>
<dbReference type="GO" id="GO:0006412">
    <property type="term" value="P:translation"/>
    <property type="evidence" value="ECO:0007669"/>
    <property type="project" value="InterPro"/>
</dbReference>